<dbReference type="AlphaFoldDB" id="A0A8C7B4C4"/>
<keyword evidence="10" id="KW-1185">Reference proteome</keyword>
<dbReference type="InterPro" id="IPR051277">
    <property type="entry name" value="SEZ6_CSMD_C4BPB_Regulators"/>
</dbReference>
<feature type="domain" description="Sushi" evidence="8">
    <location>
        <begin position="29"/>
        <end position="88"/>
    </location>
</feature>
<feature type="compositionally biased region" description="Low complexity" evidence="7">
    <location>
        <begin position="380"/>
        <end position="395"/>
    </location>
</feature>
<feature type="compositionally biased region" description="Polar residues" evidence="7">
    <location>
        <begin position="404"/>
        <end position="454"/>
    </location>
</feature>
<feature type="domain" description="Sushi" evidence="8">
    <location>
        <begin position="155"/>
        <end position="216"/>
    </location>
</feature>
<keyword evidence="4" id="KW-1015">Disulfide bond</keyword>
<organism evidence="9 10">
    <name type="scientific">Neovison vison</name>
    <name type="common">American mink</name>
    <name type="synonym">Mustela vison</name>
    <dbReference type="NCBI Taxonomy" id="452646"/>
    <lineage>
        <taxon>Eukaryota</taxon>
        <taxon>Metazoa</taxon>
        <taxon>Chordata</taxon>
        <taxon>Craniata</taxon>
        <taxon>Vertebrata</taxon>
        <taxon>Euteleostomi</taxon>
        <taxon>Mammalia</taxon>
        <taxon>Eutheria</taxon>
        <taxon>Laurasiatheria</taxon>
        <taxon>Carnivora</taxon>
        <taxon>Caniformia</taxon>
        <taxon>Musteloidea</taxon>
        <taxon>Mustelidae</taxon>
        <taxon>Mustelinae</taxon>
        <taxon>Neogale</taxon>
    </lineage>
</organism>
<dbReference type="Ensembl" id="ENSNVIT00000017513.1">
    <property type="protein sequence ID" value="ENSNVIP00000015014.1"/>
    <property type="gene ID" value="ENSNVIG00000011706.1"/>
</dbReference>
<reference evidence="9" key="2">
    <citation type="submission" date="2025-09" db="UniProtKB">
        <authorList>
            <consortium name="Ensembl"/>
        </authorList>
    </citation>
    <scope>IDENTIFICATION</scope>
</reference>
<dbReference type="SUPFAM" id="SSF57535">
    <property type="entry name" value="Complement control module/SCR domain"/>
    <property type="match status" value="4"/>
</dbReference>
<evidence type="ECO:0000256" key="2">
    <source>
        <dbReference type="ARBA" id="ARBA00022729"/>
    </source>
</evidence>
<proteinExistence type="predicted"/>
<name>A0A8C7B4C4_NEOVI</name>
<sequence>MGLDPRTLRSRPEMKAEFCFSFLLFPSLGDCSFPPELPNAIQSVGDQQSFPEKFTVTYKCKEGFVKVPGKADSVVCLNNKWSEVAEFCNRSCDVPTRLQFASLKKSFTKQNYFPVGSVVEYECRPGYQRDHLLSGKLTCLLNFTWSKPDEFCKRKSCPNPGDLRHGHVNIPTDILYAAVIHFSCNKGYRLVGAASSYCSIVNDDVGWSDPLPECQEIFCPEPPKISNGVILDQQNTYVYQQAVKYECIKGFTLIGENSIYCTVKGDQGEWSGPPPECKATEALPTPQKHSTVHVSATEAPSTPQKPNTINVSATKTPSTSQKPNTVNVSATKAPSTPQKPDTINSSAAEALPIPQKPNPVNISATKAPSTPQKPNTVNVSATKTPSTPQKPTTAKDSATAKNPPISNALSTETPSAVQNPITANASATQAMPATHRSSTAKASFTQSLPATRKSTAIHAPVTKGLHTTKRLTSARITAKQSSATPRTTSAPHGRGTLSSG</sequence>
<dbReference type="CDD" id="cd00033">
    <property type="entry name" value="CCP"/>
    <property type="match status" value="4"/>
</dbReference>
<dbReference type="PROSITE" id="PS50923">
    <property type="entry name" value="SUSHI"/>
    <property type="match status" value="4"/>
</dbReference>
<evidence type="ECO:0000256" key="7">
    <source>
        <dbReference type="SAM" id="MobiDB-lite"/>
    </source>
</evidence>
<evidence type="ECO:0000256" key="4">
    <source>
        <dbReference type="ARBA" id="ARBA00023157"/>
    </source>
</evidence>
<evidence type="ECO:0000256" key="3">
    <source>
        <dbReference type="ARBA" id="ARBA00022737"/>
    </source>
</evidence>
<reference evidence="9" key="1">
    <citation type="submission" date="2025-08" db="UniProtKB">
        <authorList>
            <consortium name="Ensembl"/>
        </authorList>
    </citation>
    <scope>IDENTIFICATION</scope>
</reference>
<dbReference type="Gene3D" id="2.10.70.10">
    <property type="entry name" value="Complement Module, domain 1"/>
    <property type="match status" value="4"/>
</dbReference>
<dbReference type="PANTHER" id="PTHR45656">
    <property type="entry name" value="PROTEIN CBR-CLEC-78"/>
    <property type="match status" value="1"/>
</dbReference>
<protein>
    <recommendedName>
        <fullName evidence="8">Sushi domain-containing protein</fullName>
    </recommendedName>
</protein>
<feature type="domain" description="Sushi" evidence="8">
    <location>
        <begin position="217"/>
        <end position="279"/>
    </location>
</feature>
<evidence type="ECO:0000313" key="10">
    <source>
        <dbReference type="Proteomes" id="UP000694425"/>
    </source>
</evidence>
<dbReference type="Proteomes" id="UP000694425">
    <property type="component" value="Unplaced"/>
</dbReference>
<dbReference type="InterPro" id="IPR000436">
    <property type="entry name" value="Sushi_SCR_CCP_dom"/>
</dbReference>
<feature type="domain" description="Sushi" evidence="8">
    <location>
        <begin position="90"/>
        <end position="154"/>
    </location>
</feature>
<dbReference type="Pfam" id="PF00084">
    <property type="entry name" value="Sushi"/>
    <property type="match status" value="4"/>
</dbReference>
<feature type="region of interest" description="Disordered" evidence="7">
    <location>
        <begin position="271"/>
        <end position="500"/>
    </location>
</feature>
<evidence type="ECO:0000313" key="9">
    <source>
        <dbReference type="Ensembl" id="ENSNVIP00000015014.1"/>
    </source>
</evidence>
<evidence type="ECO:0000256" key="5">
    <source>
        <dbReference type="ARBA" id="ARBA00023180"/>
    </source>
</evidence>
<accession>A0A8C7B4C4</accession>
<keyword evidence="2" id="KW-0732">Signal</keyword>
<dbReference type="InterPro" id="IPR035976">
    <property type="entry name" value="Sushi/SCR/CCP_sf"/>
</dbReference>
<dbReference type="SMART" id="SM00032">
    <property type="entry name" value="CCP"/>
    <property type="match status" value="4"/>
</dbReference>
<feature type="compositionally biased region" description="Polar residues" evidence="7">
    <location>
        <begin position="287"/>
        <end position="347"/>
    </location>
</feature>
<comment type="caution">
    <text evidence="6">Lacks conserved residue(s) required for the propagation of feature annotation.</text>
</comment>
<evidence type="ECO:0000256" key="6">
    <source>
        <dbReference type="PROSITE-ProRule" id="PRU00302"/>
    </source>
</evidence>
<keyword evidence="5" id="KW-0325">Glycoprotein</keyword>
<dbReference type="FunFam" id="2.10.70.10:FF:000055">
    <property type="entry name" value="Complement decay-accelerating factor, GPI-anchored"/>
    <property type="match status" value="1"/>
</dbReference>
<feature type="compositionally biased region" description="Polar residues" evidence="7">
    <location>
        <begin position="358"/>
        <end position="379"/>
    </location>
</feature>
<dbReference type="GeneTree" id="ENSGT00940000162307"/>
<evidence type="ECO:0000259" key="8">
    <source>
        <dbReference type="PROSITE" id="PS50923"/>
    </source>
</evidence>
<keyword evidence="3" id="KW-0677">Repeat</keyword>
<dbReference type="PANTHER" id="PTHR45656:SF15">
    <property type="entry name" value="SUSHI DOMAIN-CONTAINING PROTEIN"/>
    <property type="match status" value="1"/>
</dbReference>
<dbReference type="FunFam" id="2.10.70.10:FF:000014">
    <property type="entry name" value="Membrane cofactor protein"/>
    <property type="match status" value="1"/>
</dbReference>
<evidence type="ECO:0000256" key="1">
    <source>
        <dbReference type="ARBA" id="ARBA00022659"/>
    </source>
</evidence>
<keyword evidence="1 6" id="KW-0768">Sushi</keyword>
<feature type="compositionally biased region" description="Polar residues" evidence="7">
    <location>
        <begin position="470"/>
        <end position="500"/>
    </location>
</feature>